<evidence type="ECO:0000313" key="1">
    <source>
        <dbReference type="EMBL" id="ANE51314.1"/>
    </source>
</evidence>
<proteinExistence type="predicted"/>
<name>A0A172TWR0_9BACT</name>
<dbReference type="KEGG" id="fla:SY85_13130"/>
<dbReference type="AlphaFoldDB" id="A0A172TWR0"/>
<reference evidence="2" key="1">
    <citation type="submission" date="2015-01" db="EMBL/GenBank/DDBJ databases">
        <title>Flavisolibacter sp./LCS9/ whole genome sequencing.</title>
        <authorList>
            <person name="Kim M.K."/>
            <person name="Srinivasan S."/>
            <person name="Lee J.-J."/>
        </authorList>
    </citation>
    <scope>NUCLEOTIDE SEQUENCE [LARGE SCALE GENOMIC DNA]</scope>
    <source>
        <strain evidence="2">LCS9</strain>
    </source>
</reference>
<gene>
    <name evidence="1" type="ORF">SY85_13130</name>
</gene>
<reference evidence="1 2" key="2">
    <citation type="journal article" date="2016" name="Int. J. Syst. Evol. Microbiol.">
        <title>Flavisolibacter tropicus sp. nov., isolated from tropical soil.</title>
        <authorList>
            <person name="Lee J.J."/>
            <person name="Kang M.S."/>
            <person name="Kim G.S."/>
            <person name="Lee C.S."/>
            <person name="Lim S."/>
            <person name="Lee J."/>
            <person name="Roh S.H."/>
            <person name="Kang H."/>
            <person name="Ha J.M."/>
            <person name="Bae S."/>
            <person name="Jung H.Y."/>
            <person name="Kim M.K."/>
        </authorList>
    </citation>
    <scope>NUCLEOTIDE SEQUENCE [LARGE SCALE GENOMIC DNA]</scope>
    <source>
        <strain evidence="1 2">LCS9</strain>
    </source>
</reference>
<evidence type="ECO:0000313" key="2">
    <source>
        <dbReference type="Proteomes" id="UP000077177"/>
    </source>
</evidence>
<organism evidence="1 2">
    <name type="scientific">Flavisolibacter tropicus</name>
    <dbReference type="NCBI Taxonomy" id="1492898"/>
    <lineage>
        <taxon>Bacteria</taxon>
        <taxon>Pseudomonadati</taxon>
        <taxon>Bacteroidota</taxon>
        <taxon>Chitinophagia</taxon>
        <taxon>Chitinophagales</taxon>
        <taxon>Chitinophagaceae</taxon>
        <taxon>Flavisolibacter</taxon>
    </lineage>
</organism>
<keyword evidence="2" id="KW-1185">Reference proteome</keyword>
<dbReference type="EMBL" id="CP011390">
    <property type="protein sequence ID" value="ANE51314.1"/>
    <property type="molecule type" value="Genomic_DNA"/>
</dbReference>
<sequence>MRAFSALIITILFYGRCMLIGGISEDGGRSSECRRQVEGFICAVGTDLPTEEVQKRYRLGTRDPQTREGLAREWSVVSGE</sequence>
<dbReference type="Proteomes" id="UP000077177">
    <property type="component" value="Chromosome"/>
</dbReference>
<accession>A0A172TWR0</accession>
<protein>
    <submittedName>
        <fullName evidence="1">Uncharacterized protein</fullName>
    </submittedName>
</protein>